<sequence>MQAGLLNSRVEIWHFSETTDEVGATVQQWAFFLRLWANIRHLSGSQAMKSDTLTETVKASIRIRFNERITTGMQVRYRGEIYQVDAVLHDFTKKTYTDLVCVKVG</sequence>
<keyword evidence="2" id="KW-1185">Reference proteome</keyword>
<dbReference type="eggNOG" id="COG5614">
    <property type="taxonomic scope" value="Bacteria"/>
</dbReference>
<evidence type="ECO:0000313" key="2">
    <source>
        <dbReference type="Proteomes" id="UP000017813"/>
    </source>
</evidence>
<reference evidence="1 2" key="1">
    <citation type="submission" date="2010-03" db="EMBL/GenBank/DDBJ databases">
        <authorList>
            <consortium name="The Broad Institute Genome Sequencing Platform"/>
            <person name="Ward D."/>
            <person name="Earl A."/>
            <person name="Feldgarden M."/>
            <person name="Gevers D."/>
            <person name="Young S."/>
            <person name="Zeng Q."/>
            <person name="Koehrsen M."/>
            <person name="Alvarado L."/>
            <person name="Berlin A.M."/>
            <person name="Borenstein D."/>
            <person name="Chapman S.B."/>
            <person name="Chen Z."/>
            <person name="Engels R."/>
            <person name="Freedman E."/>
            <person name="Gellesch M."/>
            <person name="Goldberg J."/>
            <person name="Griggs A."/>
            <person name="Gujja S."/>
            <person name="Heilman E.R."/>
            <person name="Heiman D.I."/>
            <person name="Hepburn T.A."/>
            <person name="Howarth C."/>
            <person name="Jen D."/>
            <person name="Larson L."/>
            <person name="Mehta T."/>
            <person name="Park D."/>
            <person name="Pearson M."/>
            <person name="Richards J."/>
            <person name="Roberts A."/>
            <person name="Saif S."/>
            <person name="Shea T.D."/>
            <person name="Shenoy N."/>
            <person name="Sisk P."/>
            <person name="Stolte C."/>
            <person name="Sykes S.N."/>
            <person name="Walk T."/>
            <person name="White J."/>
            <person name="Yandava C."/>
            <person name="Izard J."/>
            <person name="Baranova O.V."/>
            <person name="Blanton J.M."/>
            <person name="Tanner A.C."/>
            <person name="Dewhirst F."/>
            <person name="Haas B."/>
            <person name="Nusbaum C."/>
            <person name="Birren B."/>
        </authorList>
    </citation>
    <scope>NUCLEOTIDE SEQUENCE [LARGE SCALE GENOMIC DNA]</scope>
    <source>
        <strain evidence="1 2">ATCC 29453</strain>
    </source>
</reference>
<dbReference type="STRING" id="641147.HMPREF9021_00759"/>
<dbReference type="Proteomes" id="UP000017813">
    <property type="component" value="Unassembled WGS sequence"/>
</dbReference>
<dbReference type="InterPro" id="IPR008767">
    <property type="entry name" value="Phage_SPP1_head-tail_adaptor"/>
</dbReference>
<name>V9H963_9NEIS</name>
<dbReference type="OrthoDB" id="8613252at2"/>
<protein>
    <submittedName>
        <fullName evidence="1">Putative phage head-tail adaptor</fullName>
    </submittedName>
</protein>
<accession>V9H963</accession>
<gene>
    <name evidence="1" type="ORF">HMPREF9021_00759</name>
</gene>
<reference evidence="1 2" key="2">
    <citation type="submission" date="2011-10" db="EMBL/GenBank/DDBJ databases">
        <title>The Genome Sequence of Simonsiella muelleri ATCC 29453.</title>
        <authorList>
            <consortium name="The Broad Institute Genome Sequencing Platform"/>
            <consortium name="The Broad Institute Genome Sequencing Center for Infectious Disease"/>
            <person name="Earl A."/>
            <person name="Ward D."/>
            <person name="Feldgarden M."/>
            <person name="Gevers D."/>
            <person name="Izard J."/>
            <person name="Baranova O.V."/>
            <person name="Blanton J.M."/>
            <person name="Tanner A.C."/>
            <person name="Dewhirst F."/>
            <person name="Young S.K."/>
            <person name="Zeng Q."/>
            <person name="Gargeya S."/>
            <person name="Fitzgerald M."/>
            <person name="Haas B."/>
            <person name="Abouelleil A."/>
            <person name="Alvarado L."/>
            <person name="Arachchi H.M."/>
            <person name="Berlin A."/>
            <person name="Brown A."/>
            <person name="Chapman S.B."/>
            <person name="Chen Z."/>
            <person name="Dunbar C."/>
            <person name="Freedman E."/>
            <person name="Gearin G."/>
            <person name="Goldberg J."/>
            <person name="Griggs A."/>
            <person name="Gujja S."/>
            <person name="Heiman D."/>
            <person name="Howarth C."/>
            <person name="Larson L."/>
            <person name="Lui A."/>
            <person name="MacDonald P.J.P."/>
            <person name="Montmayeur A."/>
            <person name="Murphy C."/>
            <person name="Neiman D."/>
            <person name="Pearson M."/>
            <person name="Priest M."/>
            <person name="Roberts A."/>
            <person name="Saif S."/>
            <person name="Shea T."/>
            <person name="Shenoy N."/>
            <person name="Sisk P."/>
            <person name="Stolte C."/>
            <person name="Sykes S."/>
            <person name="Wortman J."/>
            <person name="Nusbaum C."/>
            <person name="Birren B."/>
        </authorList>
    </citation>
    <scope>NUCLEOTIDE SEQUENCE [LARGE SCALE GENOMIC DNA]</scope>
    <source>
        <strain evidence="1 2">ATCC 29453</strain>
    </source>
</reference>
<dbReference type="EMBL" id="ADCY02000013">
    <property type="protein sequence ID" value="EFG31489.1"/>
    <property type="molecule type" value="Genomic_DNA"/>
</dbReference>
<dbReference type="AlphaFoldDB" id="V9H963"/>
<dbReference type="Gene3D" id="2.40.10.270">
    <property type="entry name" value="Bacteriophage SPP1 head-tail adaptor protein"/>
    <property type="match status" value="1"/>
</dbReference>
<comment type="caution">
    <text evidence="1">The sequence shown here is derived from an EMBL/GenBank/DDBJ whole genome shotgun (WGS) entry which is preliminary data.</text>
</comment>
<proteinExistence type="predicted"/>
<dbReference type="KEGG" id="smur:BWP33_09485"/>
<dbReference type="HOGENOM" id="CLU_147810_2_1_4"/>
<organism evidence="1 2">
    <name type="scientific">Simonsiella muelleri ATCC 29453</name>
    <dbReference type="NCBI Taxonomy" id="641147"/>
    <lineage>
        <taxon>Bacteria</taxon>
        <taxon>Pseudomonadati</taxon>
        <taxon>Pseudomonadota</taxon>
        <taxon>Betaproteobacteria</taxon>
        <taxon>Neisseriales</taxon>
        <taxon>Neisseriaceae</taxon>
        <taxon>Simonsiella</taxon>
    </lineage>
</organism>
<dbReference type="NCBIfam" id="TIGR01563">
    <property type="entry name" value="gp16_SPP1"/>
    <property type="match status" value="1"/>
</dbReference>
<dbReference type="InterPro" id="IPR038666">
    <property type="entry name" value="SSP1_head-tail_sf"/>
</dbReference>
<dbReference type="Pfam" id="PF05521">
    <property type="entry name" value="Phage_HCP"/>
    <property type="match status" value="1"/>
</dbReference>
<evidence type="ECO:0000313" key="1">
    <source>
        <dbReference type="EMBL" id="EFG31489.1"/>
    </source>
</evidence>
<dbReference type="RefSeq" id="WP_002641542.1">
    <property type="nucleotide sequence ID" value="NZ_CP019448.1"/>
</dbReference>